<dbReference type="Pfam" id="PF00657">
    <property type="entry name" value="Lipase_GDSL"/>
    <property type="match status" value="1"/>
</dbReference>
<feature type="signal peptide" evidence="4">
    <location>
        <begin position="1"/>
        <end position="33"/>
    </location>
</feature>
<sequence>MKQTSFLKNKMNKVLFFLLLCHHLLLQPEVLSAATLPAIYVFGDSTVDVGNNNYLPDDAPKANFPPYGIDYQGQNSTGRFCNGFLGVDFIAKTMGLAASPPPFLSLSKAKQTPRRGVNFASAGSGILPTTGNDVIAMSTQIRDFEGVAADLTLGTRTNNKKRVSASLNESLFFFSVGSNDLFAFAATLIPGNDTRVDEIVTPIIDEFKNQLKMLYGMGARKFAVAGTGLLGCIPAIRVLDPSYECNVDLNDLSMHFKNATEALLEDLRISLHGFEYSFADAYEMSIRIDADLQEYGFTEPRVACCGSGRRNAEDQCLRNTTYCRNRNQYLFWDINHPTQALYKVIARLWLFGPPELAYPVNLQRLLQS</sequence>
<comment type="caution">
    <text evidence="5">The sequence shown here is derived from an EMBL/GenBank/DDBJ whole genome shotgun (WGS) entry which is preliminary data.</text>
</comment>
<accession>A0A8J5FRJ0</accession>
<dbReference type="GO" id="GO:0016788">
    <property type="term" value="F:hydrolase activity, acting on ester bonds"/>
    <property type="evidence" value="ECO:0007669"/>
    <property type="project" value="InterPro"/>
</dbReference>
<dbReference type="PANTHER" id="PTHR45648">
    <property type="entry name" value="GDSL LIPASE/ACYLHYDROLASE FAMILY PROTEIN (AFU_ORTHOLOGUE AFUA_4G14700)"/>
    <property type="match status" value="1"/>
</dbReference>
<dbReference type="PANTHER" id="PTHR45648:SF172">
    <property type="entry name" value="(WILD MALAYSIAN BANANA) HYPOTHETICAL PROTEIN"/>
    <property type="match status" value="1"/>
</dbReference>
<dbReference type="CDD" id="cd01837">
    <property type="entry name" value="SGNH_plant_lipase_like"/>
    <property type="match status" value="1"/>
</dbReference>
<keyword evidence="2" id="KW-0378">Hydrolase</keyword>
<organism evidence="5 6">
    <name type="scientific">Zingiber officinale</name>
    <name type="common">Ginger</name>
    <name type="synonym">Amomum zingiber</name>
    <dbReference type="NCBI Taxonomy" id="94328"/>
    <lineage>
        <taxon>Eukaryota</taxon>
        <taxon>Viridiplantae</taxon>
        <taxon>Streptophyta</taxon>
        <taxon>Embryophyta</taxon>
        <taxon>Tracheophyta</taxon>
        <taxon>Spermatophyta</taxon>
        <taxon>Magnoliopsida</taxon>
        <taxon>Liliopsida</taxon>
        <taxon>Zingiberales</taxon>
        <taxon>Zingiberaceae</taxon>
        <taxon>Zingiber</taxon>
    </lineage>
</organism>
<dbReference type="Gene3D" id="3.40.50.1110">
    <property type="entry name" value="SGNH hydrolase"/>
    <property type="match status" value="1"/>
</dbReference>
<dbReference type="Proteomes" id="UP000734854">
    <property type="component" value="Unassembled WGS sequence"/>
</dbReference>
<proteinExistence type="inferred from homology"/>
<dbReference type="InterPro" id="IPR001087">
    <property type="entry name" value="GDSL"/>
</dbReference>
<evidence type="ECO:0000256" key="3">
    <source>
        <dbReference type="ARBA" id="ARBA00022963"/>
    </source>
</evidence>
<evidence type="ECO:0000256" key="2">
    <source>
        <dbReference type="ARBA" id="ARBA00022801"/>
    </source>
</evidence>
<evidence type="ECO:0008006" key="7">
    <source>
        <dbReference type="Google" id="ProtNLM"/>
    </source>
</evidence>
<evidence type="ECO:0000256" key="1">
    <source>
        <dbReference type="ARBA" id="ARBA00008668"/>
    </source>
</evidence>
<dbReference type="InterPro" id="IPR051058">
    <property type="entry name" value="GDSL_Est/Lipase"/>
</dbReference>
<keyword evidence="4" id="KW-0732">Signal</keyword>
<feature type="chain" id="PRO_5035169876" description="GDSL esterase/lipase" evidence="4">
    <location>
        <begin position="34"/>
        <end position="368"/>
    </location>
</feature>
<gene>
    <name evidence="5" type="ORF">ZIOFF_047900</name>
</gene>
<name>A0A8J5FRJ0_ZINOF</name>
<dbReference type="AlphaFoldDB" id="A0A8J5FRJ0"/>
<dbReference type="InterPro" id="IPR036514">
    <property type="entry name" value="SGNH_hydro_sf"/>
</dbReference>
<keyword evidence="6" id="KW-1185">Reference proteome</keyword>
<protein>
    <recommendedName>
        <fullName evidence="7">GDSL esterase/lipase</fullName>
    </recommendedName>
</protein>
<keyword evidence="3" id="KW-0442">Lipid degradation</keyword>
<dbReference type="GO" id="GO:0016042">
    <property type="term" value="P:lipid catabolic process"/>
    <property type="evidence" value="ECO:0007669"/>
    <property type="project" value="UniProtKB-KW"/>
</dbReference>
<dbReference type="EMBL" id="JACMSC010000013">
    <property type="protein sequence ID" value="KAG6492929.1"/>
    <property type="molecule type" value="Genomic_DNA"/>
</dbReference>
<comment type="similarity">
    <text evidence="1">Belongs to the 'GDSL' lipolytic enzyme family.</text>
</comment>
<dbReference type="InterPro" id="IPR035669">
    <property type="entry name" value="SGNH_plant_lipase-like"/>
</dbReference>
<evidence type="ECO:0000313" key="5">
    <source>
        <dbReference type="EMBL" id="KAG6492929.1"/>
    </source>
</evidence>
<keyword evidence="3" id="KW-0443">Lipid metabolism</keyword>
<evidence type="ECO:0000313" key="6">
    <source>
        <dbReference type="Proteomes" id="UP000734854"/>
    </source>
</evidence>
<evidence type="ECO:0000256" key="4">
    <source>
        <dbReference type="SAM" id="SignalP"/>
    </source>
</evidence>
<reference evidence="5 6" key="1">
    <citation type="submission" date="2020-08" db="EMBL/GenBank/DDBJ databases">
        <title>Plant Genome Project.</title>
        <authorList>
            <person name="Zhang R.-G."/>
        </authorList>
    </citation>
    <scope>NUCLEOTIDE SEQUENCE [LARGE SCALE GENOMIC DNA]</scope>
    <source>
        <tissue evidence="5">Rhizome</tissue>
    </source>
</reference>